<sequence>MAYVDFEQPISRVPAGPNKTGEGEDKQPSNTKVCNVCGYAVAAVDLRKHIERHAKLYGCTYPKCHKHFSAKSDWKRHESSQHFQLEAFRCGQELLLGQACGEHFFRIEPFKQHLKTQHEIAQAEEQEAEAKSCRIEKIAKNSFGKTKCSVGRALRSYSLPFREGQEKHRGVGVCEGEQDKKGATEAHGLVYIRCGRPPPPPQSSRSPQLPPPPPPPPVDVDLLSSLPAEDSLQVAGQKRASTMAGLSDSQGQKRHRRDDATD</sequence>
<evidence type="ECO:0000313" key="5">
    <source>
        <dbReference type="EMBL" id="KAF2818173.1"/>
    </source>
</evidence>
<dbReference type="GO" id="GO:0008270">
    <property type="term" value="F:zinc ion binding"/>
    <property type="evidence" value="ECO:0007669"/>
    <property type="project" value="UniProtKB-KW"/>
</dbReference>
<keyword evidence="1" id="KW-0862">Zinc</keyword>
<accession>A0A6A6ZBU1</accession>
<dbReference type="SMART" id="SM00355">
    <property type="entry name" value="ZnF_C2H2"/>
    <property type="match status" value="3"/>
</dbReference>
<feature type="domain" description="C2H2-type" evidence="4">
    <location>
        <begin position="57"/>
        <end position="87"/>
    </location>
</feature>
<reference evidence="5" key="1">
    <citation type="journal article" date="2020" name="Stud. Mycol.">
        <title>101 Dothideomycetes genomes: a test case for predicting lifestyles and emergence of pathogens.</title>
        <authorList>
            <person name="Haridas S."/>
            <person name="Albert R."/>
            <person name="Binder M."/>
            <person name="Bloem J."/>
            <person name="Labutti K."/>
            <person name="Salamov A."/>
            <person name="Andreopoulos B."/>
            <person name="Baker S."/>
            <person name="Barry K."/>
            <person name="Bills G."/>
            <person name="Bluhm B."/>
            <person name="Cannon C."/>
            <person name="Castanera R."/>
            <person name="Culley D."/>
            <person name="Daum C."/>
            <person name="Ezra D."/>
            <person name="Gonzalez J."/>
            <person name="Henrissat B."/>
            <person name="Kuo A."/>
            <person name="Liang C."/>
            <person name="Lipzen A."/>
            <person name="Lutzoni F."/>
            <person name="Magnuson J."/>
            <person name="Mondo S."/>
            <person name="Nolan M."/>
            <person name="Ohm R."/>
            <person name="Pangilinan J."/>
            <person name="Park H.-J."/>
            <person name="Ramirez L."/>
            <person name="Alfaro M."/>
            <person name="Sun H."/>
            <person name="Tritt A."/>
            <person name="Yoshinaga Y."/>
            <person name="Zwiers L.-H."/>
            <person name="Turgeon B."/>
            <person name="Goodwin S."/>
            <person name="Spatafora J."/>
            <person name="Crous P."/>
            <person name="Grigoriev I."/>
        </authorList>
    </citation>
    <scope>NUCLEOTIDE SEQUENCE</scope>
    <source>
        <strain evidence="5">CBS 113818</strain>
    </source>
</reference>
<evidence type="ECO:0000256" key="1">
    <source>
        <dbReference type="PROSITE-ProRule" id="PRU00042"/>
    </source>
</evidence>
<dbReference type="PANTHER" id="PTHR35391">
    <property type="entry name" value="C2H2-TYPE DOMAIN-CONTAINING PROTEIN-RELATED"/>
    <property type="match status" value="1"/>
</dbReference>
<evidence type="ECO:0000256" key="3">
    <source>
        <dbReference type="SAM" id="MobiDB-lite"/>
    </source>
</evidence>
<keyword evidence="2" id="KW-0175">Coiled coil</keyword>
<feature type="coiled-coil region" evidence="2">
    <location>
        <begin position="111"/>
        <end position="141"/>
    </location>
</feature>
<keyword evidence="6" id="KW-1185">Reference proteome</keyword>
<organism evidence="5 6">
    <name type="scientific">Ophiobolus disseminans</name>
    <dbReference type="NCBI Taxonomy" id="1469910"/>
    <lineage>
        <taxon>Eukaryota</taxon>
        <taxon>Fungi</taxon>
        <taxon>Dikarya</taxon>
        <taxon>Ascomycota</taxon>
        <taxon>Pezizomycotina</taxon>
        <taxon>Dothideomycetes</taxon>
        <taxon>Pleosporomycetidae</taxon>
        <taxon>Pleosporales</taxon>
        <taxon>Pleosporineae</taxon>
        <taxon>Phaeosphaeriaceae</taxon>
        <taxon>Ophiobolus</taxon>
    </lineage>
</organism>
<keyword evidence="1" id="KW-0863">Zinc-finger</keyword>
<feature type="compositionally biased region" description="Pro residues" evidence="3">
    <location>
        <begin position="196"/>
        <end position="218"/>
    </location>
</feature>
<keyword evidence="1" id="KW-0479">Metal-binding</keyword>
<dbReference type="OrthoDB" id="6077919at2759"/>
<evidence type="ECO:0000256" key="2">
    <source>
        <dbReference type="SAM" id="Coils"/>
    </source>
</evidence>
<proteinExistence type="predicted"/>
<dbReference type="Gene3D" id="3.30.160.60">
    <property type="entry name" value="Classic Zinc Finger"/>
    <property type="match status" value="1"/>
</dbReference>
<dbReference type="AlphaFoldDB" id="A0A6A6ZBU1"/>
<protein>
    <recommendedName>
        <fullName evidence="4">C2H2-type domain-containing protein</fullName>
    </recommendedName>
</protein>
<evidence type="ECO:0000313" key="6">
    <source>
        <dbReference type="Proteomes" id="UP000799424"/>
    </source>
</evidence>
<dbReference type="InterPro" id="IPR013087">
    <property type="entry name" value="Znf_C2H2_type"/>
</dbReference>
<dbReference type="Proteomes" id="UP000799424">
    <property type="component" value="Unassembled WGS sequence"/>
</dbReference>
<dbReference type="PROSITE" id="PS50157">
    <property type="entry name" value="ZINC_FINGER_C2H2_2"/>
    <property type="match status" value="1"/>
</dbReference>
<feature type="region of interest" description="Disordered" evidence="3">
    <location>
        <begin position="193"/>
        <end position="262"/>
    </location>
</feature>
<evidence type="ECO:0000259" key="4">
    <source>
        <dbReference type="PROSITE" id="PS50157"/>
    </source>
</evidence>
<name>A0A6A6ZBU1_9PLEO</name>
<gene>
    <name evidence="5" type="ORF">CC86DRAFT_389129</name>
</gene>
<dbReference type="EMBL" id="MU006258">
    <property type="protein sequence ID" value="KAF2818173.1"/>
    <property type="molecule type" value="Genomic_DNA"/>
</dbReference>
<dbReference type="PROSITE" id="PS00028">
    <property type="entry name" value="ZINC_FINGER_C2H2_1"/>
    <property type="match status" value="1"/>
</dbReference>
<dbReference type="PANTHER" id="PTHR35391:SF3">
    <property type="entry name" value="FINGER DOMAIN PROTEIN, PUTATIVE (AFU_ORTHOLOGUE AFUA_8G04300)-RELATED"/>
    <property type="match status" value="1"/>
</dbReference>